<dbReference type="SUPFAM" id="SSF53335">
    <property type="entry name" value="S-adenosyl-L-methionine-dependent methyltransferases"/>
    <property type="match status" value="1"/>
</dbReference>
<gene>
    <name evidence="3" type="ORF">GQ607_011517</name>
</gene>
<dbReference type="Gene3D" id="3.40.50.150">
    <property type="entry name" value="Vaccinia Virus protein VP39"/>
    <property type="match status" value="1"/>
</dbReference>
<keyword evidence="4" id="KW-1185">Reference proteome</keyword>
<dbReference type="PANTHER" id="PTHR43591">
    <property type="entry name" value="METHYLTRANSFERASE"/>
    <property type="match status" value="1"/>
</dbReference>
<dbReference type="PANTHER" id="PTHR43591:SF24">
    <property type="entry name" value="2-METHOXY-6-POLYPRENYL-1,4-BENZOQUINOL METHYLASE, MITOCHONDRIAL"/>
    <property type="match status" value="1"/>
</dbReference>
<dbReference type="GO" id="GO:0032259">
    <property type="term" value="P:methylation"/>
    <property type="evidence" value="ECO:0007669"/>
    <property type="project" value="UniProtKB-KW"/>
</dbReference>
<dbReference type="CDD" id="cd02440">
    <property type="entry name" value="AdoMet_MTases"/>
    <property type="match status" value="1"/>
</dbReference>
<dbReference type="OrthoDB" id="2013972at2759"/>
<keyword evidence="3" id="KW-0489">Methyltransferase</keyword>
<comment type="caution">
    <text evidence="3">The sequence shown here is derived from an EMBL/GenBank/DDBJ whole genome shotgun (WGS) entry which is preliminary data.</text>
</comment>
<protein>
    <submittedName>
        <fullName evidence="3">Methyltransferase domain-containing protein</fullName>
    </submittedName>
</protein>
<evidence type="ECO:0000256" key="1">
    <source>
        <dbReference type="ARBA" id="ARBA00038158"/>
    </source>
</evidence>
<dbReference type="GO" id="GO:0008168">
    <property type="term" value="F:methyltransferase activity"/>
    <property type="evidence" value="ECO:0007669"/>
    <property type="project" value="UniProtKB-KW"/>
</dbReference>
<sequence length="362" mass="40819">MSAAPPSNPGSPDSPNREPTPADAGVRPEVQPENNPENVLTADDTEEEEGQSVDGRSLAPSTESLRPSLFDYRQENGRTYHRYKDGKYIFPNDERESDRLDMEFQIWMISLDDRLGVAPPCLGSSKPTRVLDIGTGTGIWAMHFGDEHPEAEVIGTDLSPIQPGFVPPNVKFEIDDLEDEWTYSLPFDYIHSRVMTSSVGDWSVYLRKCYENLKPGGYVELQEIDLFATSDDGTLKPESALMRWCNLLMEASEKFGRPFVRGPTLKDIMTAAGFVDVSITVLKWPTNSWPKDPKYKEIGIWENANMLEGLEGFSMAALTRGHNWSRIEVEVFLAEVRKDFNDKSIHAYWPAYCIVGRKPETV</sequence>
<evidence type="ECO:0000256" key="2">
    <source>
        <dbReference type="SAM" id="MobiDB-lite"/>
    </source>
</evidence>
<dbReference type="Pfam" id="PF13489">
    <property type="entry name" value="Methyltransf_23"/>
    <property type="match status" value="1"/>
</dbReference>
<dbReference type="InterPro" id="IPR029063">
    <property type="entry name" value="SAM-dependent_MTases_sf"/>
</dbReference>
<name>A0A8H3W748_9PEZI</name>
<reference evidence="3 4" key="1">
    <citation type="submission" date="2019-12" db="EMBL/GenBank/DDBJ databases">
        <title>A genome sequence resource for the geographically widespread anthracnose pathogen Colletotrichum asianum.</title>
        <authorList>
            <person name="Meng Y."/>
        </authorList>
    </citation>
    <scope>NUCLEOTIDE SEQUENCE [LARGE SCALE GENOMIC DNA]</scope>
    <source>
        <strain evidence="3 4">ICMP 18580</strain>
    </source>
</reference>
<accession>A0A8H3W748</accession>
<dbReference type="AlphaFoldDB" id="A0A8H3W748"/>
<feature type="region of interest" description="Disordered" evidence="2">
    <location>
        <begin position="1"/>
        <end position="70"/>
    </location>
</feature>
<organism evidence="3 4">
    <name type="scientific">Colletotrichum asianum</name>
    <dbReference type="NCBI Taxonomy" id="702518"/>
    <lineage>
        <taxon>Eukaryota</taxon>
        <taxon>Fungi</taxon>
        <taxon>Dikarya</taxon>
        <taxon>Ascomycota</taxon>
        <taxon>Pezizomycotina</taxon>
        <taxon>Sordariomycetes</taxon>
        <taxon>Hypocreomycetidae</taxon>
        <taxon>Glomerellales</taxon>
        <taxon>Glomerellaceae</taxon>
        <taxon>Colletotrichum</taxon>
        <taxon>Colletotrichum gloeosporioides species complex</taxon>
    </lineage>
</organism>
<proteinExistence type="inferred from homology"/>
<keyword evidence="3" id="KW-0808">Transferase</keyword>
<dbReference type="Proteomes" id="UP000434172">
    <property type="component" value="Unassembled WGS sequence"/>
</dbReference>
<feature type="compositionally biased region" description="Low complexity" evidence="2">
    <location>
        <begin position="1"/>
        <end position="14"/>
    </location>
</feature>
<evidence type="ECO:0000313" key="4">
    <source>
        <dbReference type="Proteomes" id="UP000434172"/>
    </source>
</evidence>
<dbReference type="EMBL" id="WOWK01000073">
    <property type="protein sequence ID" value="KAF0321314.1"/>
    <property type="molecule type" value="Genomic_DNA"/>
</dbReference>
<comment type="similarity">
    <text evidence="1">Belongs to the methyltransferase superfamily. LaeA methyltransferase family.</text>
</comment>
<evidence type="ECO:0000313" key="3">
    <source>
        <dbReference type="EMBL" id="KAF0321314.1"/>
    </source>
</evidence>